<evidence type="ECO:0000313" key="5">
    <source>
        <dbReference type="EMBL" id="MBM6878181.1"/>
    </source>
</evidence>
<dbReference type="SMART" id="SM00342">
    <property type="entry name" value="HTH_ARAC"/>
    <property type="match status" value="1"/>
</dbReference>
<dbReference type="RefSeq" id="WP_205133814.1">
    <property type="nucleotide sequence ID" value="NZ_JACSNT010000009.1"/>
</dbReference>
<evidence type="ECO:0000256" key="1">
    <source>
        <dbReference type="ARBA" id="ARBA00023015"/>
    </source>
</evidence>
<dbReference type="Pfam" id="PF12833">
    <property type="entry name" value="HTH_18"/>
    <property type="match status" value="1"/>
</dbReference>
<keyword evidence="1" id="KW-0805">Transcription regulation</keyword>
<evidence type="ECO:0000313" key="6">
    <source>
        <dbReference type="Proteomes" id="UP000729290"/>
    </source>
</evidence>
<keyword evidence="2" id="KW-0238">DNA-binding</keyword>
<comment type="caution">
    <text evidence="5">The sequence shown here is derived from an EMBL/GenBank/DDBJ whole genome shotgun (WGS) entry which is preliminary data.</text>
</comment>
<dbReference type="EMBL" id="JACSNV010000010">
    <property type="protein sequence ID" value="MBM6878181.1"/>
    <property type="molecule type" value="Genomic_DNA"/>
</dbReference>
<dbReference type="SUPFAM" id="SSF46689">
    <property type="entry name" value="Homeodomain-like"/>
    <property type="match status" value="2"/>
</dbReference>
<keyword evidence="6" id="KW-1185">Reference proteome</keyword>
<evidence type="ECO:0000256" key="3">
    <source>
        <dbReference type="ARBA" id="ARBA00023163"/>
    </source>
</evidence>
<feature type="domain" description="HTH araC/xylS-type" evidence="4">
    <location>
        <begin position="192"/>
        <end position="290"/>
    </location>
</feature>
<evidence type="ECO:0000259" key="4">
    <source>
        <dbReference type="PROSITE" id="PS01124"/>
    </source>
</evidence>
<sequence length="300" mass="33720">MLAEFLSKQGEWTQVMPGARACLFSLCERSFPLPLRLEPLHFEVLFCLAGMVTLTRRDGSVLRLGTRQVLLLTDISDLTHARVETGLKGVLVAVDARGARESLKTICRLLGGLALNTEQVRRWMASRGGCAVEGPSPWSQAAFADLDRLPRSERARWCVWKSVELLYLLSAQGEPAAEMAPVLDQEMIRTLAETRRYMEENLDEPLSISTLSRRACLSATTFKEGFRRLYGLPVHTWLQQRRMERAAELLRDSSLSVLGVAQSVGYSSASQFSAAFRRQYGMSPTVYRKMSEPAQHRPIR</sequence>
<dbReference type="InterPro" id="IPR009057">
    <property type="entry name" value="Homeodomain-like_sf"/>
</dbReference>
<dbReference type="InterPro" id="IPR018062">
    <property type="entry name" value="HTH_AraC-typ_CS"/>
</dbReference>
<dbReference type="PANTHER" id="PTHR47893:SF1">
    <property type="entry name" value="REGULATORY PROTEIN PCHR"/>
    <property type="match status" value="1"/>
</dbReference>
<dbReference type="PRINTS" id="PR00032">
    <property type="entry name" value="HTHARAC"/>
</dbReference>
<dbReference type="Gene3D" id="1.10.10.60">
    <property type="entry name" value="Homeodomain-like"/>
    <property type="match status" value="2"/>
</dbReference>
<dbReference type="InterPro" id="IPR018060">
    <property type="entry name" value="HTH_AraC"/>
</dbReference>
<accession>A0ABS2G9L8</accession>
<organism evidence="5 6">
    <name type="scientific">Anaerotignum lactatifermentans</name>
    <dbReference type="NCBI Taxonomy" id="160404"/>
    <lineage>
        <taxon>Bacteria</taxon>
        <taxon>Bacillati</taxon>
        <taxon>Bacillota</taxon>
        <taxon>Clostridia</taxon>
        <taxon>Lachnospirales</taxon>
        <taxon>Anaerotignaceae</taxon>
        <taxon>Anaerotignum</taxon>
    </lineage>
</organism>
<protein>
    <submittedName>
        <fullName evidence="5">Helix-turn-helix transcriptional regulator</fullName>
    </submittedName>
</protein>
<gene>
    <name evidence="5" type="ORF">H9X83_08420</name>
</gene>
<dbReference type="PROSITE" id="PS01124">
    <property type="entry name" value="HTH_ARAC_FAMILY_2"/>
    <property type="match status" value="1"/>
</dbReference>
<keyword evidence="3" id="KW-0804">Transcription</keyword>
<dbReference type="PANTHER" id="PTHR47893">
    <property type="entry name" value="REGULATORY PROTEIN PCHR"/>
    <property type="match status" value="1"/>
</dbReference>
<dbReference type="Proteomes" id="UP000729290">
    <property type="component" value="Unassembled WGS sequence"/>
</dbReference>
<dbReference type="InterPro" id="IPR053142">
    <property type="entry name" value="PchR_regulatory_protein"/>
</dbReference>
<dbReference type="PROSITE" id="PS00041">
    <property type="entry name" value="HTH_ARAC_FAMILY_1"/>
    <property type="match status" value="1"/>
</dbReference>
<reference evidence="5 6" key="1">
    <citation type="journal article" date="2021" name="Sci. Rep.">
        <title>The distribution of antibiotic resistance genes in chicken gut microbiota commensals.</title>
        <authorList>
            <person name="Juricova H."/>
            <person name="Matiasovicova J."/>
            <person name="Kubasova T."/>
            <person name="Cejkova D."/>
            <person name="Rychlik I."/>
        </authorList>
    </citation>
    <scope>NUCLEOTIDE SEQUENCE [LARGE SCALE GENOMIC DNA]</scope>
    <source>
        <strain evidence="5 6">An431b</strain>
    </source>
</reference>
<proteinExistence type="predicted"/>
<name>A0ABS2G9L8_9FIRM</name>
<dbReference type="InterPro" id="IPR020449">
    <property type="entry name" value="Tscrpt_reg_AraC-type_HTH"/>
</dbReference>
<evidence type="ECO:0000256" key="2">
    <source>
        <dbReference type="ARBA" id="ARBA00023125"/>
    </source>
</evidence>